<proteinExistence type="predicted"/>
<feature type="non-terminal residue" evidence="1">
    <location>
        <position position="116"/>
    </location>
</feature>
<dbReference type="AlphaFoldDB" id="X1HAM4"/>
<organism evidence="1">
    <name type="scientific">marine sediment metagenome</name>
    <dbReference type="NCBI Taxonomy" id="412755"/>
    <lineage>
        <taxon>unclassified sequences</taxon>
        <taxon>metagenomes</taxon>
        <taxon>ecological metagenomes</taxon>
    </lineage>
</organism>
<accession>X1HAM4</accession>
<name>X1HAM4_9ZZZZ</name>
<protein>
    <submittedName>
        <fullName evidence="1">Uncharacterized protein</fullName>
    </submittedName>
</protein>
<comment type="caution">
    <text evidence="1">The sequence shown here is derived from an EMBL/GenBank/DDBJ whole genome shotgun (WGS) entry which is preliminary data.</text>
</comment>
<evidence type="ECO:0000313" key="1">
    <source>
        <dbReference type="EMBL" id="GAH67246.1"/>
    </source>
</evidence>
<dbReference type="EMBL" id="BARU01028144">
    <property type="protein sequence ID" value="GAH67246.1"/>
    <property type="molecule type" value="Genomic_DNA"/>
</dbReference>
<reference evidence="1" key="1">
    <citation type="journal article" date="2014" name="Front. Microbiol.">
        <title>High frequency of phylogenetically diverse reductive dehalogenase-homologous genes in deep subseafloor sedimentary metagenomes.</title>
        <authorList>
            <person name="Kawai M."/>
            <person name="Futagami T."/>
            <person name="Toyoda A."/>
            <person name="Takaki Y."/>
            <person name="Nishi S."/>
            <person name="Hori S."/>
            <person name="Arai W."/>
            <person name="Tsubouchi T."/>
            <person name="Morono Y."/>
            <person name="Uchiyama I."/>
            <person name="Ito T."/>
            <person name="Fujiyama A."/>
            <person name="Inagaki F."/>
            <person name="Takami H."/>
        </authorList>
    </citation>
    <scope>NUCLEOTIDE SEQUENCE</scope>
    <source>
        <strain evidence="1">Expedition CK06-06</strain>
    </source>
</reference>
<gene>
    <name evidence="1" type="ORF">S03H2_44965</name>
</gene>
<sequence>MTVLEHITFKDSKCTPQDLIGVNGIKNIEVISHDERENEYLCFVHLENPDCFSEYFSKYNIMVSKPILIIDNWLFIPYISYGNNITKVYEKISKHIGDNYNIVRITDYSLDKEILY</sequence>